<evidence type="ECO:0000313" key="19">
    <source>
        <dbReference type="Proteomes" id="UP000185904"/>
    </source>
</evidence>
<dbReference type="PANTHER" id="PTHR12389:SF0">
    <property type="entry name" value="E3 UBIQUITIN-PROTEIN LIGASE LISTERIN"/>
    <property type="match status" value="1"/>
</dbReference>
<dbReference type="GO" id="GO:0061630">
    <property type="term" value="F:ubiquitin protein ligase activity"/>
    <property type="evidence" value="ECO:0007669"/>
    <property type="project" value="UniProtKB-UniRule"/>
</dbReference>
<dbReference type="CDD" id="cd16491">
    <property type="entry name" value="RING-CH-C4HC3_LTN1"/>
    <property type="match status" value="1"/>
</dbReference>
<dbReference type="InterPro" id="IPR013083">
    <property type="entry name" value="Znf_RING/FYVE/PHD"/>
</dbReference>
<dbReference type="RefSeq" id="XP_022499990.1">
    <property type="nucleotide sequence ID" value="XM_022643986.1"/>
</dbReference>
<gene>
    <name evidence="18" type="ORF">AYO20_05693</name>
</gene>
<evidence type="ECO:0000256" key="4">
    <source>
        <dbReference type="ARBA" id="ARBA00007997"/>
    </source>
</evidence>
<dbReference type="GO" id="GO:1990112">
    <property type="term" value="C:RQC complex"/>
    <property type="evidence" value="ECO:0007669"/>
    <property type="project" value="UniProtKB-UniRule"/>
</dbReference>
<keyword evidence="7" id="KW-0963">Cytoplasm</keyword>
<dbReference type="InterPro" id="IPR054478">
    <property type="entry name" value="LTN1_UBC"/>
</dbReference>
<keyword evidence="19" id="KW-1185">Reference proteome</keyword>
<dbReference type="InterPro" id="IPR039804">
    <property type="entry name" value="RING-CH-C4HC3_LTN1"/>
</dbReference>
<evidence type="ECO:0000256" key="10">
    <source>
        <dbReference type="ARBA" id="ARBA00022737"/>
    </source>
</evidence>
<accession>A0A178CYT4</accession>
<comment type="subunit">
    <text evidence="16">Component of the ribosome quality control complex (RQC).</text>
</comment>
<dbReference type="FunFam" id="3.30.40.10:FF:000038">
    <property type="entry name" value="E3 ubiquitin-protein ligase listerin"/>
    <property type="match status" value="1"/>
</dbReference>
<keyword evidence="13 16" id="KW-0862">Zinc</keyword>
<dbReference type="Pfam" id="PF23009">
    <property type="entry name" value="UBC_like"/>
    <property type="match status" value="1"/>
</dbReference>
<dbReference type="Pfam" id="PF13639">
    <property type="entry name" value="zf-RING_2"/>
    <property type="match status" value="1"/>
</dbReference>
<comment type="subcellular location">
    <subcellularLocation>
        <location evidence="2">Cytoplasm</location>
        <location evidence="2">Cytosol</location>
    </subcellularLocation>
</comment>
<reference evidence="18 19" key="1">
    <citation type="submission" date="2016-03" db="EMBL/GenBank/DDBJ databases">
        <title>The draft genome sequence of Fonsecaea nubica causative agent of cutaneous subcutaneous infection in human host.</title>
        <authorList>
            <person name="Costa F."/>
            <person name="Sybren D.H."/>
            <person name="Raittz R.T."/>
            <person name="Weiss V.A."/>
            <person name="Leao A.C."/>
            <person name="Gomes R."/>
            <person name="De Souza E.M."/>
            <person name="Pedrosa F.O."/>
            <person name="Steffens M.B."/>
            <person name="Bombassaro A."/>
            <person name="Tadra-Sfeir M.Z."/>
            <person name="Moreno L.F."/>
            <person name="Najafzadeh M.J."/>
            <person name="Felipe M.S."/>
            <person name="Teixeira M."/>
            <person name="Sun J."/>
            <person name="Xi L."/>
            <person name="Castro M.A."/>
            <person name="Vicente V.A."/>
        </authorList>
    </citation>
    <scope>NUCLEOTIDE SEQUENCE [LARGE SCALE GENOMIC DNA]</scope>
    <source>
        <strain evidence="18 19">CBS 269.64</strain>
    </source>
</reference>
<evidence type="ECO:0000256" key="16">
    <source>
        <dbReference type="RuleBase" id="RU367090"/>
    </source>
</evidence>
<evidence type="ECO:0000256" key="8">
    <source>
        <dbReference type="ARBA" id="ARBA00022679"/>
    </source>
</evidence>
<dbReference type="Gene3D" id="1.25.10.10">
    <property type="entry name" value="Leucine-rich Repeat Variant"/>
    <property type="match status" value="1"/>
</dbReference>
<keyword evidence="9 16" id="KW-0479">Metal-binding</keyword>
<comment type="function">
    <text evidence="14">E3 ubiquitin-protein ligase component of the ribosome quality control complex (RQC), a ribosome-associated complex that mediates ubiquitination and extraction of incompletely synthesized nascent chains for proteasomal degradation. Mediates ubiquitination of proteins derived from mRNAs lacking stop codons (non-stop proteins) and other translation arrest products induced by poly-lysine sequences and tandem rare codons. Ubiquitination leads to CDC48 recruitment for extraction and degradation of the incomplete translation product. May indirectly play a role in chromatin function and transcription.</text>
</comment>
<evidence type="ECO:0000256" key="14">
    <source>
        <dbReference type="ARBA" id="ARBA00055150"/>
    </source>
</evidence>
<dbReference type="SUPFAM" id="SSF48371">
    <property type="entry name" value="ARM repeat"/>
    <property type="match status" value="1"/>
</dbReference>
<evidence type="ECO:0000256" key="13">
    <source>
        <dbReference type="ARBA" id="ARBA00022833"/>
    </source>
</evidence>
<evidence type="ECO:0000256" key="12">
    <source>
        <dbReference type="ARBA" id="ARBA00022786"/>
    </source>
</evidence>
<dbReference type="InterPro" id="IPR039795">
    <property type="entry name" value="LTN1/Rkr1"/>
</dbReference>
<evidence type="ECO:0000259" key="17">
    <source>
        <dbReference type="PROSITE" id="PS50089"/>
    </source>
</evidence>
<evidence type="ECO:0000256" key="2">
    <source>
        <dbReference type="ARBA" id="ARBA00004514"/>
    </source>
</evidence>
<dbReference type="InterPro" id="IPR011989">
    <property type="entry name" value="ARM-like"/>
</dbReference>
<evidence type="ECO:0000313" key="18">
    <source>
        <dbReference type="EMBL" id="OAL34978.1"/>
    </source>
</evidence>
<dbReference type="SMART" id="SM00744">
    <property type="entry name" value="RINGv"/>
    <property type="match status" value="1"/>
</dbReference>
<comment type="function">
    <text evidence="16">E3 ubiquitin-protein ligase. Component of the ribosome quality control complex (RQC), a ribosome-associated complex that mediates ubiquitination and extraction of incompletely synthesized nascent chains for proteasomal degradation.</text>
</comment>
<comment type="caution">
    <text evidence="18">The sequence shown here is derived from an EMBL/GenBank/DDBJ whole genome shotgun (WGS) entry which is preliminary data.</text>
</comment>
<dbReference type="Pfam" id="PF22958">
    <property type="entry name" value="Ltn1_1st"/>
    <property type="match status" value="1"/>
</dbReference>
<dbReference type="InterPro" id="IPR001841">
    <property type="entry name" value="Znf_RING"/>
</dbReference>
<dbReference type="InterPro" id="IPR054477">
    <property type="entry name" value="LTN1_E3_ligase_6th"/>
</dbReference>
<sequence length="1652" mass="182888">MSRLTTSLSIFKFGNFLSPFPPHEAACKSTDNRALHPLKHHKTQEDDLGGMSKKFKSQASASSARAASAAFGSSSTPAFGFGAPPQPFQTAPSSLSYIAEQPDLSSVSNPNLVVCFRNLGKKDSTTKAKALEELQDYVNSLTSSDSIDSGLPEAWVTLYPRTSIDNARRVRQLAHALQGSITALIGKRIAPHLPKVIGAWLSGCYDNDKLVARTAQESAAAVFSTEDKRRALWKVYRNALLQYANDAILVQTPQTLSDERSTTPDDSEAKFVRVAGNAMQMLSQTIKVNFVPESDTSKPVIPESLRGIVVDKRLWEYSSHEDPNLRRAVCGLASVCADVIPEQLDWKVLSACFIGKALHHSQLGSSRQLSEALLTLTSVRPEVWTEDYSSKTTVSKRVSQYLRKGSQRGPADFWVDIASLLRKIPLQAWSAVSTNGSVHVNDATTLLESLRMGITSSEEPRQNLETAWTSYVDLSFWTSRLLGDDESRALLLEQNVLPLVYQYIVQDPKQTAWNIPKTYNVKITASILVQLIQCDCQILFKKAWDHCCEQLTTSMKLSLPGSSKDFAQSQDNVIAQAQRMFRLKPFVVGDKSLSSSGLAYVVDVFQESDKSLLNAALQLLKARNGKPYGAAAVLEAVTSPMETITSDSLGEFLDSHAVDLLTSPSAEYLSLVLLHFHRNLKQAFTKLMSAQTDASIKAFARLLGQSSEDDLLQVPEIEPFVIHQISSRLENGFAQDIVRSVLMNSKLVPSSLHKNCCQTILAQLSPDADPASQLALLRFLLNIFSDQRSAHSLFVNGIESVIVTKLLVLSDSDNAEIADLATSLITKVKTLPTGASSTVASSTAVIADQLSGKGIPLSILLLIDLAKDTLKAAKPHESSVIATLFPSSGQWSAALEAHMHNPPPLPLSITNPLHGLVFMIQPADAVTHKKSFEDPDQFSLLFRLVLYVTKILLDTELMTYQSEEQLQTLCTYYPLALQFVNQKLTFEAASDLWQNTSDEIMEEAVELLARGNSMIQKWVQDDRMLKIWIEEVRSIKLLDPRAFYYSLTFTDVVSRYIDEHGLASITSTLKEEMKDMYRLEEVARSASLICTFRDHLINSQEGRKLLNELIATGTDLTPPDTGGKGLQALILLDLVLDGQIGPLQTIPNQRQIFLMQTLERVAGDASAGLACQTMAMKLLEPIVAATKDIYGDHWERILQSLDALWRTGSDLNNDLALLHASLRVYGRLRDLTTAEDANEDLVEAWKVSRPALEDGLLHCLNSFNKPSNKVNQPRQITAELLRRQLSQVNVRPDAHLYALVSSPEAPVRRAAYDLLHRSIPSEQEQISLDIALESKVSHLPSELLSVLLDTPRTLSPGVAASLQSYLLSWHLLFDHFPRASYKLRAYYSTDIKENATLGGLLDLLCDLCRITSSRPLDASKVDIRSFELDRDETDEQEQQHLAVHLYYCCLLYLPGLTRSWFIEQKNRIKSPLESWTQRYFAPALISAAAAAVSDWIQSQSQEETDALMTVKTSLSGSEVVASIAIDPESPPISLAISLPKSYPLDSPTVSSRTRVGVSEKNWQSWLRTFQIIIFSTGSIIEGLIAFRRNVQGALKGQSECAICYSIIGTDMQTPNKRCGTCRNTFHGACLFRWFKSSNSSSCPLCRNNFNYA</sequence>
<dbReference type="GO" id="GO:0005829">
    <property type="term" value="C:cytosol"/>
    <property type="evidence" value="ECO:0007669"/>
    <property type="project" value="UniProtKB-SubCell"/>
</dbReference>
<dbReference type="InterPro" id="IPR011016">
    <property type="entry name" value="Znf_RING-CH"/>
</dbReference>
<dbReference type="GO" id="GO:1990116">
    <property type="term" value="P:ribosome-associated ubiquitin-dependent protein catabolic process"/>
    <property type="evidence" value="ECO:0007669"/>
    <property type="project" value="UniProtKB-UniRule"/>
</dbReference>
<feature type="domain" description="RING-type" evidence="17">
    <location>
        <begin position="1600"/>
        <end position="1646"/>
    </location>
</feature>
<dbReference type="OrthoDB" id="6108at2759"/>
<dbReference type="SUPFAM" id="SSF57850">
    <property type="entry name" value="RING/U-box"/>
    <property type="match status" value="1"/>
</dbReference>
<proteinExistence type="inferred from homology"/>
<evidence type="ECO:0000256" key="15">
    <source>
        <dbReference type="PROSITE-ProRule" id="PRU00175"/>
    </source>
</evidence>
<name>A0A178CYT4_9EURO</name>
<dbReference type="InterPro" id="IPR016024">
    <property type="entry name" value="ARM-type_fold"/>
</dbReference>
<dbReference type="EMBL" id="LVCJ01000034">
    <property type="protein sequence ID" value="OAL34978.1"/>
    <property type="molecule type" value="Genomic_DNA"/>
</dbReference>
<keyword evidence="10" id="KW-0677">Repeat</keyword>
<comment type="pathway">
    <text evidence="3 16">Protein modification; protein ubiquitination.</text>
</comment>
<dbReference type="GO" id="GO:0016567">
    <property type="term" value="P:protein ubiquitination"/>
    <property type="evidence" value="ECO:0007669"/>
    <property type="project" value="UniProtKB-UniPathway"/>
</dbReference>
<comment type="similarity">
    <text evidence="4 16">Belongs to the LTN1 family.</text>
</comment>
<dbReference type="GeneID" id="34589109"/>
<comment type="catalytic activity">
    <reaction evidence="1 16">
        <text>S-ubiquitinyl-[E2 ubiquitin-conjugating enzyme]-L-cysteine + [acceptor protein]-L-lysine = [E2 ubiquitin-conjugating enzyme]-L-cysteine + N(6)-ubiquitinyl-[acceptor protein]-L-lysine.</text>
        <dbReference type="EC" id="2.3.2.27"/>
    </reaction>
</comment>
<dbReference type="Pfam" id="PF22999">
    <property type="entry name" value="LTN1_E3_ligase_6th"/>
    <property type="match status" value="1"/>
</dbReference>
<dbReference type="GO" id="GO:0072344">
    <property type="term" value="P:rescue of stalled ribosome"/>
    <property type="evidence" value="ECO:0007669"/>
    <property type="project" value="UniProtKB-UniRule"/>
</dbReference>
<dbReference type="EC" id="2.3.2.27" evidence="5 16"/>
<evidence type="ECO:0000256" key="6">
    <source>
        <dbReference type="ARBA" id="ARBA00017157"/>
    </source>
</evidence>
<dbReference type="InterPro" id="IPR054476">
    <property type="entry name" value="Ltn1_N"/>
</dbReference>
<dbReference type="Proteomes" id="UP000185904">
    <property type="component" value="Unassembled WGS sequence"/>
</dbReference>
<dbReference type="PROSITE" id="PS50089">
    <property type="entry name" value="ZF_RING_2"/>
    <property type="match status" value="1"/>
</dbReference>
<protein>
    <recommendedName>
        <fullName evidence="6 16">E3 ubiquitin-protein ligase listerin</fullName>
        <ecNumber evidence="5 16">2.3.2.27</ecNumber>
    </recommendedName>
    <alternativeName>
        <fullName evidence="16">RING-type E3 ubiquitin transferase listerin</fullName>
    </alternativeName>
</protein>
<dbReference type="UniPathway" id="UPA00143"/>
<dbReference type="GO" id="GO:0008270">
    <property type="term" value="F:zinc ion binding"/>
    <property type="evidence" value="ECO:0007669"/>
    <property type="project" value="UniProtKB-KW"/>
</dbReference>
<keyword evidence="11 15" id="KW-0863">Zinc-finger</keyword>
<dbReference type="PANTHER" id="PTHR12389">
    <property type="entry name" value="ZINC FINGER PROTEIN 294"/>
    <property type="match status" value="1"/>
</dbReference>
<keyword evidence="12 16" id="KW-0833">Ubl conjugation pathway</keyword>
<evidence type="ECO:0000256" key="1">
    <source>
        <dbReference type="ARBA" id="ARBA00000900"/>
    </source>
</evidence>
<evidence type="ECO:0000256" key="3">
    <source>
        <dbReference type="ARBA" id="ARBA00004906"/>
    </source>
</evidence>
<evidence type="ECO:0000256" key="9">
    <source>
        <dbReference type="ARBA" id="ARBA00022723"/>
    </source>
</evidence>
<dbReference type="GO" id="GO:0043023">
    <property type="term" value="F:ribosomal large subunit binding"/>
    <property type="evidence" value="ECO:0007669"/>
    <property type="project" value="TreeGrafter"/>
</dbReference>
<evidence type="ECO:0000256" key="7">
    <source>
        <dbReference type="ARBA" id="ARBA00022490"/>
    </source>
</evidence>
<organism evidence="18 19">
    <name type="scientific">Fonsecaea nubica</name>
    <dbReference type="NCBI Taxonomy" id="856822"/>
    <lineage>
        <taxon>Eukaryota</taxon>
        <taxon>Fungi</taxon>
        <taxon>Dikarya</taxon>
        <taxon>Ascomycota</taxon>
        <taxon>Pezizomycotina</taxon>
        <taxon>Eurotiomycetes</taxon>
        <taxon>Chaetothyriomycetidae</taxon>
        <taxon>Chaetothyriales</taxon>
        <taxon>Herpotrichiellaceae</taxon>
        <taxon>Fonsecaea</taxon>
    </lineage>
</organism>
<evidence type="ECO:0000256" key="11">
    <source>
        <dbReference type="ARBA" id="ARBA00022771"/>
    </source>
</evidence>
<evidence type="ECO:0000256" key="5">
    <source>
        <dbReference type="ARBA" id="ARBA00012483"/>
    </source>
</evidence>
<dbReference type="Gene3D" id="3.30.40.10">
    <property type="entry name" value="Zinc/RING finger domain, C3HC4 (zinc finger)"/>
    <property type="match status" value="1"/>
</dbReference>
<keyword evidence="8 16" id="KW-0808">Transferase</keyword>